<feature type="compositionally biased region" description="Polar residues" evidence="10">
    <location>
        <begin position="295"/>
        <end position="311"/>
    </location>
</feature>
<keyword evidence="7" id="KW-0130">Cell adhesion</keyword>
<evidence type="ECO:0000256" key="10">
    <source>
        <dbReference type="SAM" id="MobiDB-lite"/>
    </source>
</evidence>
<accession>A0A226DDC1</accession>
<keyword evidence="5" id="KW-0963">Cytoplasm</keyword>
<dbReference type="GO" id="GO:0005925">
    <property type="term" value="C:focal adhesion"/>
    <property type="evidence" value="ECO:0007669"/>
    <property type="project" value="UniProtKB-SubCell"/>
</dbReference>
<evidence type="ECO:0000256" key="8">
    <source>
        <dbReference type="ARBA" id="ARBA00022949"/>
    </source>
</evidence>
<dbReference type="GO" id="GO:0007169">
    <property type="term" value="P:cell surface receptor protein tyrosine kinase signaling pathway"/>
    <property type="evidence" value="ECO:0007669"/>
    <property type="project" value="TreeGrafter"/>
</dbReference>
<dbReference type="EMBL" id="LNIX01000021">
    <property type="protein sequence ID" value="OXA43585.1"/>
    <property type="molecule type" value="Genomic_DNA"/>
</dbReference>
<feature type="compositionally biased region" description="Low complexity" evidence="10">
    <location>
        <begin position="282"/>
        <end position="294"/>
    </location>
</feature>
<name>A0A226DDC1_FOLCA</name>
<feature type="region of interest" description="Disordered" evidence="10">
    <location>
        <begin position="345"/>
        <end position="388"/>
    </location>
</feature>
<dbReference type="OrthoDB" id="5983572at2759"/>
<evidence type="ECO:0000256" key="4">
    <source>
        <dbReference type="ARBA" id="ARBA00022443"/>
    </source>
</evidence>
<dbReference type="GO" id="GO:0005886">
    <property type="term" value="C:plasma membrane"/>
    <property type="evidence" value="ECO:0007669"/>
    <property type="project" value="TreeGrafter"/>
</dbReference>
<dbReference type="GO" id="GO:0007155">
    <property type="term" value="P:cell adhesion"/>
    <property type="evidence" value="ECO:0007669"/>
    <property type="project" value="UniProtKB-KW"/>
</dbReference>
<sequence>MKRNPGALAKALYSNTPEARNELLFRKGDILTVIEYDYDDQIGWWLCSHRGQRGICPSNYLQLLEDNYSFVDHTNRSVLKRSLSHSGSGEAHESALVGVGEGKVEVFDPQTYDVPRSCVQNLSKSSDPVDEPVLYSNQQPLYQNEEEEFITKTSPLDLYDVPRSQLPIYGQSLARLRRYGHQASESSLLAPRGGITTSLQNVNLGNFASARSSSSCDLGLPPSGRIGSNRTSPDNCSSINLAETGTIPGNTAHDSSSIISQTSSGTSQVQLRNSPHRRLPFSSTNCIPTSSSSTGIPINHSNRSSVQSESAESGIGMVSSPPTSSQDLYDVPRSTAVRVQTRLDGGVNGQQLQQSNGTSSRPQSSLSASSSGMGLSIANSDSKDSLDLYDVPRSAKSYVNHMETKYDHVVHNKHQGSSAGSTTSLSRDSTLTKAAHSRHNSTSSIFSAYGYARQGSAGGGVSGADFTDGKRPGGTISQDFGSMNPPDNAANDLYDVPRSSCAVPPPNPRTHRGISGGFGASSSSASIASSRSVVSLLSDGDLTGSASMLYDIPPSFTKKVSLTDSSETLSFKDSGSESGQSGNRSDLKLGASSSSLSTSPGRRRNHVLRRGSQGVSNNKASSSSSLGFTGAGVGSADVKILPLGPKAAVSVCEKLRHEVITSIGSILNQVKPKWRSKENLTAIMPDLRFSCCRLSLAIKDISEFATRALSNAKQLGNEELLSKLHRLMIPVMNGSQIIQKDVDELEAYFWSADRLSVSPGNSHHESGDALDQLILCARSLKHDVTEIANFLALNSSTLFQEKPVPIAEKSTVGLSQDDGDEYVSLVPSAESKNDTTPLSTLSWTSSLKADRPNSTPVPLDARDEQLLEFYSAQIGVTAPLLSQSISTFISAIHQNEPPESFNVHLKYVILLAYRMLFGGDTVHRNIVNNAQLKIAIESRANDLHKSILALYEASKVATAEFPKIVPMQNIVDRVWDTTQAATQLKKVIFNATCATL</sequence>
<evidence type="ECO:0000256" key="9">
    <source>
        <dbReference type="PROSITE-ProRule" id="PRU00192"/>
    </source>
</evidence>
<dbReference type="FunFam" id="2.30.30.40:FF:000009">
    <property type="entry name" value="Breast cancer anti-estrogen resistance 1"/>
    <property type="match status" value="1"/>
</dbReference>
<dbReference type="Pfam" id="PF12026">
    <property type="entry name" value="CAS_C"/>
    <property type="match status" value="1"/>
</dbReference>
<keyword evidence="8" id="KW-0965">Cell junction</keyword>
<dbReference type="Gene3D" id="1.20.120.230">
    <property type="entry name" value="Alpha-catenin/vinculin-like"/>
    <property type="match status" value="1"/>
</dbReference>
<dbReference type="InterPro" id="IPR021901">
    <property type="entry name" value="CAS_C"/>
</dbReference>
<dbReference type="PANTHER" id="PTHR10654:SF18">
    <property type="entry name" value="IP17195P"/>
    <property type="match status" value="1"/>
</dbReference>
<proteinExistence type="inferred from homology"/>
<dbReference type="InterPro" id="IPR001452">
    <property type="entry name" value="SH3_domain"/>
</dbReference>
<dbReference type="InterPro" id="IPR038319">
    <property type="entry name" value="Serine_rich_sf"/>
</dbReference>
<evidence type="ECO:0000256" key="3">
    <source>
        <dbReference type="ARBA" id="ARBA00007848"/>
    </source>
</evidence>
<dbReference type="GO" id="GO:0016477">
    <property type="term" value="P:cell migration"/>
    <property type="evidence" value="ECO:0007669"/>
    <property type="project" value="TreeGrafter"/>
</dbReference>
<feature type="compositionally biased region" description="Polar residues" evidence="10">
    <location>
        <begin position="226"/>
        <end position="254"/>
    </location>
</feature>
<dbReference type="Gene3D" id="2.30.30.40">
    <property type="entry name" value="SH3 Domains"/>
    <property type="match status" value="1"/>
</dbReference>
<dbReference type="PANTHER" id="PTHR10654">
    <property type="entry name" value="CAS SCAFFOLDING PROTEIN"/>
    <property type="match status" value="1"/>
</dbReference>
<evidence type="ECO:0000256" key="2">
    <source>
        <dbReference type="ARBA" id="ARBA00004496"/>
    </source>
</evidence>
<keyword evidence="4 9" id="KW-0728">SH3 domain</keyword>
<feature type="compositionally biased region" description="Low complexity" evidence="10">
    <location>
        <begin position="588"/>
        <end position="599"/>
    </location>
</feature>
<keyword evidence="6" id="KW-0597">Phosphoprotein</keyword>
<feature type="compositionally biased region" description="Low complexity" evidence="10">
    <location>
        <begin position="421"/>
        <end position="432"/>
    </location>
</feature>
<dbReference type="STRING" id="158441.A0A226DDC1"/>
<comment type="subcellular location">
    <subcellularLocation>
        <location evidence="1">Cell junction</location>
        <location evidence="1">Focal adhesion</location>
    </subcellularLocation>
    <subcellularLocation>
        <location evidence="2">Cytoplasm</location>
    </subcellularLocation>
</comment>
<dbReference type="SUPFAM" id="SSF50044">
    <property type="entry name" value="SH3-domain"/>
    <property type="match status" value="1"/>
</dbReference>
<comment type="caution">
    <text evidence="12">The sequence shown here is derived from an EMBL/GenBank/DDBJ whole genome shotgun (WGS) entry which is preliminary data.</text>
</comment>
<feature type="domain" description="SH3" evidence="11">
    <location>
        <begin position="4"/>
        <end position="66"/>
    </location>
</feature>
<protein>
    <submittedName>
        <fullName evidence="12">Cas scaffolding protein family member 4</fullName>
    </submittedName>
</protein>
<dbReference type="Pfam" id="PF08824">
    <property type="entry name" value="Serine_rich"/>
    <property type="match status" value="1"/>
</dbReference>
<dbReference type="AlphaFoldDB" id="A0A226DDC1"/>
<evidence type="ECO:0000313" key="13">
    <source>
        <dbReference type="Proteomes" id="UP000198287"/>
    </source>
</evidence>
<feature type="compositionally biased region" description="Low complexity" evidence="10">
    <location>
        <begin position="255"/>
        <end position="268"/>
    </location>
</feature>
<feature type="region of interest" description="Disordered" evidence="10">
    <location>
        <begin position="502"/>
        <end position="521"/>
    </location>
</feature>
<evidence type="ECO:0000313" key="12">
    <source>
        <dbReference type="EMBL" id="OXA43585.1"/>
    </source>
</evidence>
<dbReference type="Proteomes" id="UP000198287">
    <property type="component" value="Unassembled WGS sequence"/>
</dbReference>
<dbReference type="GO" id="GO:0005737">
    <property type="term" value="C:cytoplasm"/>
    <property type="evidence" value="ECO:0007669"/>
    <property type="project" value="UniProtKB-SubCell"/>
</dbReference>
<dbReference type="InterPro" id="IPR014928">
    <property type="entry name" value="Serine_rich_dom"/>
</dbReference>
<dbReference type="PROSITE" id="PS50002">
    <property type="entry name" value="SH3"/>
    <property type="match status" value="1"/>
</dbReference>
<comment type="similarity">
    <text evidence="3">Belongs to the CAS family.</text>
</comment>
<dbReference type="SMART" id="SM00326">
    <property type="entry name" value="SH3"/>
    <property type="match status" value="1"/>
</dbReference>
<evidence type="ECO:0000256" key="1">
    <source>
        <dbReference type="ARBA" id="ARBA00004246"/>
    </source>
</evidence>
<keyword evidence="13" id="KW-1185">Reference proteome</keyword>
<feature type="region of interest" description="Disordered" evidence="10">
    <location>
        <begin position="568"/>
        <end position="625"/>
    </location>
</feature>
<feature type="region of interest" description="Disordered" evidence="10">
    <location>
        <begin position="409"/>
        <end position="439"/>
    </location>
</feature>
<gene>
    <name evidence="12" type="ORF">Fcan01_21499</name>
</gene>
<feature type="compositionally biased region" description="Polar residues" evidence="10">
    <location>
        <begin position="568"/>
        <end position="584"/>
    </location>
</feature>
<feature type="region of interest" description="Disordered" evidence="10">
    <location>
        <begin position="459"/>
        <end position="485"/>
    </location>
</feature>
<dbReference type="InterPro" id="IPR037362">
    <property type="entry name" value="CAS_fam"/>
</dbReference>
<reference evidence="12 13" key="1">
    <citation type="submission" date="2015-12" db="EMBL/GenBank/DDBJ databases">
        <title>The genome of Folsomia candida.</title>
        <authorList>
            <person name="Faddeeva A."/>
            <person name="Derks M.F."/>
            <person name="Anvar Y."/>
            <person name="Smit S."/>
            <person name="Van Straalen N."/>
            <person name="Roelofs D."/>
        </authorList>
    </citation>
    <scope>NUCLEOTIDE SEQUENCE [LARGE SCALE GENOMIC DNA]</scope>
    <source>
        <strain evidence="12 13">VU population</strain>
        <tissue evidence="12">Whole body</tissue>
    </source>
</reference>
<evidence type="ECO:0000256" key="6">
    <source>
        <dbReference type="ARBA" id="ARBA00022553"/>
    </source>
</evidence>
<feature type="compositionally biased region" description="Low complexity" evidence="10">
    <location>
        <begin position="359"/>
        <end position="376"/>
    </location>
</feature>
<evidence type="ECO:0000256" key="7">
    <source>
        <dbReference type="ARBA" id="ARBA00022889"/>
    </source>
</evidence>
<feature type="region of interest" description="Disordered" evidence="10">
    <location>
        <begin position="212"/>
        <end position="329"/>
    </location>
</feature>
<evidence type="ECO:0000259" key="11">
    <source>
        <dbReference type="PROSITE" id="PS50002"/>
    </source>
</evidence>
<dbReference type="InterPro" id="IPR036028">
    <property type="entry name" value="SH3-like_dom_sf"/>
</dbReference>
<feature type="compositionally biased region" description="Polar residues" evidence="10">
    <location>
        <begin position="349"/>
        <end position="358"/>
    </location>
</feature>
<dbReference type="Gene3D" id="1.20.120.830">
    <property type="entry name" value="Serine-rich domain"/>
    <property type="match status" value="1"/>
</dbReference>
<evidence type="ECO:0000256" key="5">
    <source>
        <dbReference type="ARBA" id="ARBA00022490"/>
    </source>
</evidence>
<dbReference type="Pfam" id="PF14604">
    <property type="entry name" value="SH3_9"/>
    <property type="match status" value="1"/>
</dbReference>
<organism evidence="12 13">
    <name type="scientific">Folsomia candida</name>
    <name type="common">Springtail</name>
    <dbReference type="NCBI Taxonomy" id="158441"/>
    <lineage>
        <taxon>Eukaryota</taxon>
        <taxon>Metazoa</taxon>
        <taxon>Ecdysozoa</taxon>
        <taxon>Arthropoda</taxon>
        <taxon>Hexapoda</taxon>
        <taxon>Collembola</taxon>
        <taxon>Entomobryomorpha</taxon>
        <taxon>Isotomoidea</taxon>
        <taxon>Isotomidae</taxon>
        <taxon>Proisotominae</taxon>
        <taxon>Folsomia</taxon>
    </lineage>
</organism>